<sequence>MAQVRLVDVVHVSPGIKGRERLSLFRQISQWHCDFVVIDSRNFSVKAIIELDDRSHLRPERQRRDALFNIVVTQAGIPLHRPRSVKQAGEVAANILRSA</sequence>
<dbReference type="Pfam" id="PF10881">
    <property type="entry name" value="DUF2726"/>
    <property type="match status" value="1"/>
</dbReference>
<dbReference type="Proteomes" id="UP000193942">
    <property type="component" value="Unassembled WGS sequence"/>
</dbReference>
<name>A0A1X3IT51_ECOLX</name>
<gene>
    <name evidence="2" type="ORF">ECXG_04251</name>
</gene>
<proteinExistence type="predicted"/>
<feature type="domain" description="DUF2726" evidence="1">
    <location>
        <begin position="1"/>
        <end position="95"/>
    </location>
</feature>
<dbReference type="EMBL" id="ADIZ01000046">
    <property type="protein sequence ID" value="OSK88052.1"/>
    <property type="molecule type" value="Genomic_DNA"/>
</dbReference>
<organism evidence="2 3">
    <name type="scientific">Escherichia coli TA447</name>
    <dbReference type="NCBI Taxonomy" id="656447"/>
    <lineage>
        <taxon>Bacteria</taxon>
        <taxon>Pseudomonadati</taxon>
        <taxon>Pseudomonadota</taxon>
        <taxon>Gammaproteobacteria</taxon>
        <taxon>Enterobacterales</taxon>
        <taxon>Enterobacteriaceae</taxon>
        <taxon>Escherichia</taxon>
    </lineage>
</organism>
<evidence type="ECO:0000313" key="2">
    <source>
        <dbReference type="EMBL" id="OSK88052.1"/>
    </source>
</evidence>
<reference evidence="2 3" key="1">
    <citation type="submission" date="2010-04" db="EMBL/GenBank/DDBJ databases">
        <title>The Genome Sequence of Escherichia coli TA447.</title>
        <authorList>
            <consortium name="The Broad Institute Genome Sequencing Platform"/>
            <consortium name="The Broad Institute Genome Sequencing Center for Infectious Disease"/>
            <person name="Feldgarden M."/>
            <person name="Gordon D.M."/>
            <person name="Johnson J.R."/>
            <person name="Johnston B.D."/>
            <person name="Young S."/>
            <person name="Zeng Q."/>
            <person name="Koehrsen M."/>
            <person name="Alvarado L."/>
            <person name="Berlin A.M."/>
            <person name="Borenstein D."/>
            <person name="Chapman S.B."/>
            <person name="Chen Z."/>
            <person name="Engels R."/>
            <person name="Freedman E."/>
            <person name="Gellesch M."/>
            <person name="Goldberg J."/>
            <person name="Griggs A."/>
            <person name="Gujja S."/>
            <person name="Heilman E.R."/>
            <person name="Heiman D.I."/>
            <person name="Hepburn T.A."/>
            <person name="Howarth C."/>
            <person name="Jen D."/>
            <person name="Larson L."/>
            <person name="Mehta T."/>
            <person name="Park D."/>
            <person name="Pearson M."/>
            <person name="Richards J."/>
            <person name="Roberts A."/>
            <person name="Saif S."/>
            <person name="Shea T.D."/>
            <person name="Shenoy N."/>
            <person name="Sisk P."/>
            <person name="Stolte C."/>
            <person name="Sykes S.N."/>
            <person name="Walk T."/>
            <person name="White J."/>
            <person name="Yandava C."/>
            <person name="Haas B."/>
            <person name="Henn M.R."/>
            <person name="Nusbaum C."/>
            <person name="Birren B."/>
        </authorList>
    </citation>
    <scope>NUCLEOTIDE SEQUENCE [LARGE SCALE GENOMIC DNA]</scope>
    <source>
        <strain evidence="2 3">TA447</strain>
    </source>
</reference>
<protein>
    <recommendedName>
        <fullName evidence="1">DUF2726 domain-containing protein</fullName>
    </recommendedName>
</protein>
<evidence type="ECO:0000313" key="3">
    <source>
        <dbReference type="Proteomes" id="UP000193942"/>
    </source>
</evidence>
<dbReference type="AlphaFoldDB" id="A0A1X3IT51"/>
<comment type="caution">
    <text evidence="2">The sequence shown here is derived from an EMBL/GenBank/DDBJ whole genome shotgun (WGS) entry which is preliminary data.</text>
</comment>
<evidence type="ECO:0000259" key="1">
    <source>
        <dbReference type="Pfam" id="PF10881"/>
    </source>
</evidence>
<accession>A0A1X3IT51</accession>
<dbReference type="InterPro" id="IPR024402">
    <property type="entry name" value="DUF2726"/>
</dbReference>